<protein>
    <recommendedName>
        <fullName evidence="1">Transducer of regulated CREB activity C-terminal domain-containing protein</fullName>
    </recommendedName>
</protein>
<proteinExistence type="predicted"/>
<dbReference type="PANTHER" id="PTHR13589">
    <property type="entry name" value="CREB-REGULATED TRANSCRIPTION COACTIVATOR"/>
    <property type="match status" value="1"/>
</dbReference>
<evidence type="ECO:0000313" key="2">
    <source>
        <dbReference type="EMBL" id="KAJ8304171.1"/>
    </source>
</evidence>
<evidence type="ECO:0000313" key="3">
    <source>
        <dbReference type="Proteomes" id="UP001217089"/>
    </source>
</evidence>
<dbReference type="Pfam" id="PF12886">
    <property type="entry name" value="TORC_C"/>
    <property type="match status" value="1"/>
</dbReference>
<dbReference type="InterPro" id="IPR024786">
    <property type="entry name" value="TORC"/>
</dbReference>
<gene>
    <name evidence="2" type="ORF">KUTeg_017754</name>
</gene>
<name>A0ABQ9EIC3_TEGGR</name>
<evidence type="ECO:0000259" key="1">
    <source>
        <dbReference type="Pfam" id="PF12886"/>
    </source>
</evidence>
<accession>A0ABQ9EIC3</accession>
<dbReference type="EMBL" id="JARBDR010000903">
    <property type="protein sequence ID" value="KAJ8304171.1"/>
    <property type="molecule type" value="Genomic_DNA"/>
</dbReference>
<organism evidence="2 3">
    <name type="scientific">Tegillarca granosa</name>
    <name type="common">Malaysian cockle</name>
    <name type="synonym">Anadara granosa</name>
    <dbReference type="NCBI Taxonomy" id="220873"/>
    <lineage>
        <taxon>Eukaryota</taxon>
        <taxon>Metazoa</taxon>
        <taxon>Spiralia</taxon>
        <taxon>Lophotrochozoa</taxon>
        <taxon>Mollusca</taxon>
        <taxon>Bivalvia</taxon>
        <taxon>Autobranchia</taxon>
        <taxon>Pteriomorphia</taxon>
        <taxon>Arcoida</taxon>
        <taxon>Arcoidea</taxon>
        <taxon>Arcidae</taxon>
        <taxon>Tegillarca</taxon>
    </lineage>
</organism>
<dbReference type="InterPro" id="IPR024785">
    <property type="entry name" value="TORC_C"/>
</dbReference>
<keyword evidence="3" id="KW-1185">Reference proteome</keyword>
<comment type="caution">
    <text evidence="2">The sequence shown here is derived from an EMBL/GenBank/DDBJ whole genome shotgun (WGS) entry which is preliminary data.</text>
</comment>
<feature type="domain" description="Transducer of regulated CREB activity C-terminal" evidence="1">
    <location>
        <begin position="12"/>
        <end position="80"/>
    </location>
</feature>
<dbReference type="Proteomes" id="UP001217089">
    <property type="component" value="Unassembled WGS sequence"/>
</dbReference>
<reference evidence="2 3" key="1">
    <citation type="submission" date="2022-12" db="EMBL/GenBank/DDBJ databases">
        <title>Chromosome-level genome of Tegillarca granosa.</title>
        <authorList>
            <person name="Kim J."/>
        </authorList>
    </citation>
    <scope>NUCLEOTIDE SEQUENCE [LARGE SCALE GENOMIC DNA]</scope>
    <source>
        <strain evidence="2">Teg-2019</strain>
        <tissue evidence="2">Adductor muscle</tissue>
    </source>
</reference>
<dbReference type="PANTHER" id="PTHR13589:SF15">
    <property type="entry name" value="CREB-REGULATED TRANSCRIPTION COACTIVATOR, ISOFORM B"/>
    <property type="match status" value="1"/>
</dbReference>
<sequence length="80" mass="8969">MNISALLLYNFILLNEKDADESFAKELGNAITGFDNDFFPSDEALKVGLDPLDLDGLQMLTDPNMITDPETEQSFKLDRL</sequence>